<dbReference type="InterPro" id="IPR016181">
    <property type="entry name" value="Acyl_CoA_acyltransferase"/>
</dbReference>
<dbReference type="GO" id="GO:0016747">
    <property type="term" value="F:acyltransferase activity, transferring groups other than amino-acyl groups"/>
    <property type="evidence" value="ECO:0007669"/>
    <property type="project" value="InterPro"/>
</dbReference>
<comment type="caution">
    <text evidence="2">The sequence shown here is derived from an EMBL/GenBank/DDBJ whole genome shotgun (WGS) entry which is preliminary data.</text>
</comment>
<name>A0A0D0L5M0_VARPD</name>
<gene>
    <name evidence="2" type="ORF">RT97_09855</name>
</gene>
<dbReference type="Gene3D" id="3.40.630.30">
    <property type="match status" value="1"/>
</dbReference>
<reference evidence="2 3" key="1">
    <citation type="submission" date="2014-12" db="EMBL/GenBank/DDBJ databases">
        <title>16Stimator: statistical estimation of ribosomal gene copy numbers from draft genome assemblies.</title>
        <authorList>
            <person name="Perisin M.A."/>
            <person name="Vetter M."/>
            <person name="Gilbert J.A."/>
            <person name="Bergelson J."/>
        </authorList>
    </citation>
    <scope>NUCLEOTIDE SEQUENCE [LARGE SCALE GENOMIC DNA]</scope>
    <source>
        <strain evidence="2 3">MEDvA23</strain>
    </source>
</reference>
<dbReference type="OrthoDB" id="5243635at2"/>
<dbReference type="Pfam" id="PF13508">
    <property type="entry name" value="Acetyltransf_7"/>
    <property type="match status" value="1"/>
</dbReference>
<dbReference type="CDD" id="cd04301">
    <property type="entry name" value="NAT_SF"/>
    <property type="match status" value="1"/>
</dbReference>
<accession>A0A0D0L5M0</accession>
<organism evidence="2 3">
    <name type="scientific">Variovorax paradoxus</name>
    <dbReference type="NCBI Taxonomy" id="34073"/>
    <lineage>
        <taxon>Bacteria</taxon>
        <taxon>Pseudomonadati</taxon>
        <taxon>Pseudomonadota</taxon>
        <taxon>Betaproteobacteria</taxon>
        <taxon>Burkholderiales</taxon>
        <taxon>Comamonadaceae</taxon>
        <taxon>Variovorax</taxon>
    </lineage>
</organism>
<evidence type="ECO:0000313" key="3">
    <source>
        <dbReference type="Proteomes" id="UP000032067"/>
    </source>
</evidence>
<sequence>MKRMSAAQIPAFHLRSRDGTAEESIVLAGIWRRAWISANRGAAFIEPISHWLKRVQAEFVPPADVVLAERDGQVLAFMVLLERREYVAQLFVEPHLRNQGLGQALLDEACVRIPTGWRLHVATTNTAAQRFYERYGLLRGTVDHHPTSGRERIAYHWSPSRPPWRTN</sequence>
<dbReference type="SUPFAM" id="SSF55729">
    <property type="entry name" value="Acyl-CoA N-acyltransferases (Nat)"/>
    <property type="match status" value="1"/>
</dbReference>
<evidence type="ECO:0000259" key="1">
    <source>
        <dbReference type="PROSITE" id="PS51186"/>
    </source>
</evidence>
<dbReference type="AlphaFoldDB" id="A0A0D0L5M0"/>
<dbReference type="PROSITE" id="PS51186">
    <property type="entry name" value="GNAT"/>
    <property type="match status" value="1"/>
</dbReference>
<dbReference type="Proteomes" id="UP000032067">
    <property type="component" value="Unassembled WGS sequence"/>
</dbReference>
<keyword evidence="2" id="KW-0808">Transferase</keyword>
<feature type="domain" description="N-acetyltransferase" evidence="1">
    <location>
        <begin position="14"/>
        <end position="162"/>
    </location>
</feature>
<protein>
    <submittedName>
        <fullName evidence="2">GCN5 family acetyltransferase</fullName>
    </submittedName>
</protein>
<proteinExistence type="predicted"/>
<dbReference type="InterPro" id="IPR000182">
    <property type="entry name" value="GNAT_dom"/>
</dbReference>
<dbReference type="EMBL" id="JXQQ01000020">
    <property type="protein sequence ID" value="KIQ33682.1"/>
    <property type="molecule type" value="Genomic_DNA"/>
</dbReference>
<evidence type="ECO:0000313" key="2">
    <source>
        <dbReference type="EMBL" id="KIQ33682.1"/>
    </source>
</evidence>